<evidence type="ECO:0000313" key="7">
    <source>
        <dbReference type="Proteomes" id="UP000002051"/>
    </source>
</evidence>
<dbReference type="InterPro" id="IPR050231">
    <property type="entry name" value="Iron_ascorbate_oxido_reductase"/>
</dbReference>
<dbReference type="InterPro" id="IPR026992">
    <property type="entry name" value="DIOX_N"/>
</dbReference>
<dbReference type="Pfam" id="PF03171">
    <property type="entry name" value="2OG-FeII_Oxy"/>
    <property type="match status" value="1"/>
</dbReference>
<keyword evidence="3" id="KW-0560">Oxidoreductase</keyword>
<comment type="similarity">
    <text evidence="3">Belongs to the iron/ascorbate-dependent oxidoreductase family.</text>
</comment>
<dbReference type="GO" id="GO:0016706">
    <property type="term" value="F:2-oxoglutarate-dependent dioxygenase activity"/>
    <property type="evidence" value="ECO:0000318"/>
    <property type="project" value="GO_Central"/>
</dbReference>
<feature type="domain" description="Fe2OG dioxygenase" evidence="4">
    <location>
        <begin position="188"/>
        <end position="287"/>
    </location>
</feature>
<reference evidence="5 7" key="2">
    <citation type="journal article" date="2014" name="BMC Genomics">
        <title>An improved genome release (version Mt4.0) for the model legume Medicago truncatula.</title>
        <authorList>
            <person name="Tang H."/>
            <person name="Krishnakumar V."/>
            <person name="Bidwell S."/>
            <person name="Rosen B."/>
            <person name="Chan A."/>
            <person name="Zhou S."/>
            <person name="Gentzbittel L."/>
            <person name="Childs K.L."/>
            <person name="Yandell M."/>
            <person name="Gundlach H."/>
            <person name="Mayer K.F."/>
            <person name="Schwartz D.C."/>
            <person name="Town C.D."/>
        </authorList>
    </citation>
    <scope>GENOME REANNOTATION</scope>
    <source>
        <strain evidence="5">A17</strain>
        <strain evidence="6 7">cv. Jemalong A17</strain>
    </source>
</reference>
<gene>
    <name evidence="6" type="primary">11407932</name>
    <name evidence="5" type="ordered locus">MTR_2g083030</name>
</gene>
<dbReference type="PANTHER" id="PTHR47990">
    <property type="entry name" value="2-OXOGLUTARATE (2OG) AND FE(II)-DEPENDENT OXYGENASE SUPERFAMILY PROTEIN-RELATED"/>
    <property type="match status" value="1"/>
</dbReference>
<dbReference type="PROSITE" id="PS51471">
    <property type="entry name" value="FE2OG_OXY"/>
    <property type="match status" value="1"/>
</dbReference>
<dbReference type="EMBL" id="CM001218">
    <property type="protein sequence ID" value="AES66889.1"/>
    <property type="molecule type" value="Genomic_DNA"/>
</dbReference>
<evidence type="ECO:0000313" key="5">
    <source>
        <dbReference type="EMBL" id="AES66889.1"/>
    </source>
</evidence>
<dbReference type="Gene3D" id="2.60.120.330">
    <property type="entry name" value="B-lactam Antibiotic, Isopenicillin N Synthase, Chain"/>
    <property type="match status" value="1"/>
</dbReference>
<dbReference type="AlphaFoldDB" id="G7IJL9"/>
<keyword evidence="1 3" id="KW-0479">Metal-binding</keyword>
<dbReference type="HOGENOM" id="CLU_010119_15_1_1"/>
<dbReference type="GO" id="GO:0046872">
    <property type="term" value="F:metal ion binding"/>
    <property type="evidence" value="ECO:0007669"/>
    <property type="project" value="UniProtKB-KW"/>
</dbReference>
<evidence type="ECO:0000256" key="2">
    <source>
        <dbReference type="ARBA" id="ARBA00023004"/>
    </source>
</evidence>
<dbReference type="Proteomes" id="UP000002051">
    <property type="component" value="Chromosome 2"/>
</dbReference>
<evidence type="ECO:0000256" key="1">
    <source>
        <dbReference type="ARBA" id="ARBA00022723"/>
    </source>
</evidence>
<name>G7IJL9_MEDTR</name>
<dbReference type="Pfam" id="PF14226">
    <property type="entry name" value="DIOX_N"/>
    <property type="match status" value="1"/>
</dbReference>
<sequence length="332" mass="38151">MDFEPPFLKIYNTLLEKNLGDNSENDLYSKVEGSEELPLIDLEKLNLEDPKREECMKEISEAASKWGFFQIINHGISNEILNKMISEQKKLFYQPFVNKLSAETVFNLSPKTYRWGNPCATNLRQLSWSEAFHFALTDIPNMDQHITLRSSLEDFATRMDTLAENLVEILALKVNMKSNHFQENYLPKSSFIRLNRYPPCPISSEVFGLLAHCDTSFLTILYQDSVGGLQLMKDGKWVDVKPNPSALVVNIGDLFQALSNDVYKSIKHRVVAAEEVERFSTAFFYCPFNDAVIQSENKPAVYKKFTLREYRQQTLNDVKETGDKVGLSRFVL</sequence>
<protein>
    <submittedName>
        <fullName evidence="5">Gibberellin 2-beta-dioxygenase</fullName>
    </submittedName>
</protein>
<dbReference type="SUPFAM" id="SSF51197">
    <property type="entry name" value="Clavaminate synthase-like"/>
    <property type="match status" value="1"/>
</dbReference>
<organism evidence="5 7">
    <name type="scientific">Medicago truncatula</name>
    <name type="common">Barrel medic</name>
    <name type="synonym">Medicago tribuloides</name>
    <dbReference type="NCBI Taxonomy" id="3880"/>
    <lineage>
        <taxon>Eukaryota</taxon>
        <taxon>Viridiplantae</taxon>
        <taxon>Streptophyta</taxon>
        <taxon>Embryophyta</taxon>
        <taxon>Tracheophyta</taxon>
        <taxon>Spermatophyta</taxon>
        <taxon>Magnoliopsida</taxon>
        <taxon>eudicotyledons</taxon>
        <taxon>Gunneridae</taxon>
        <taxon>Pentapetalae</taxon>
        <taxon>rosids</taxon>
        <taxon>fabids</taxon>
        <taxon>Fabales</taxon>
        <taxon>Fabaceae</taxon>
        <taxon>Papilionoideae</taxon>
        <taxon>50 kb inversion clade</taxon>
        <taxon>NPAAA clade</taxon>
        <taxon>Hologalegina</taxon>
        <taxon>IRL clade</taxon>
        <taxon>Trifolieae</taxon>
        <taxon>Medicago</taxon>
    </lineage>
</organism>
<dbReference type="OMA" id="ANSYRWG"/>
<evidence type="ECO:0000256" key="3">
    <source>
        <dbReference type="RuleBase" id="RU003682"/>
    </source>
</evidence>
<dbReference type="STRING" id="3880.G7IJL9"/>
<evidence type="ECO:0000259" key="4">
    <source>
        <dbReference type="PROSITE" id="PS51471"/>
    </source>
</evidence>
<proteinExistence type="inferred from homology"/>
<keyword evidence="2 3" id="KW-0408">Iron</keyword>
<dbReference type="PaxDb" id="3880-AES66889"/>
<keyword evidence="7" id="KW-1185">Reference proteome</keyword>
<reference evidence="6" key="3">
    <citation type="submission" date="2015-04" db="UniProtKB">
        <authorList>
            <consortium name="EnsemblPlants"/>
        </authorList>
    </citation>
    <scope>IDENTIFICATION</scope>
    <source>
        <strain evidence="6">cv. Jemalong A17</strain>
    </source>
</reference>
<dbReference type="EnsemblPlants" id="AES66889">
    <property type="protein sequence ID" value="AES66889"/>
    <property type="gene ID" value="MTR_2g083030"/>
</dbReference>
<dbReference type="InterPro" id="IPR027443">
    <property type="entry name" value="IPNS-like_sf"/>
</dbReference>
<dbReference type="InterPro" id="IPR005123">
    <property type="entry name" value="Oxoglu/Fe-dep_dioxygenase_dom"/>
</dbReference>
<dbReference type="OrthoDB" id="288590at2759"/>
<dbReference type="InterPro" id="IPR044861">
    <property type="entry name" value="IPNS-like_FE2OG_OXY"/>
</dbReference>
<evidence type="ECO:0000313" key="6">
    <source>
        <dbReference type="EnsemblPlants" id="AES66889"/>
    </source>
</evidence>
<accession>G7IJL9</accession>
<dbReference type="KEGG" id="mtr:11407932"/>
<dbReference type="eggNOG" id="KOG0143">
    <property type="taxonomic scope" value="Eukaryota"/>
</dbReference>
<reference evidence="5 7" key="1">
    <citation type="journal article" date="2011" name="Nature">
        <title>The Medicago genome provides insight into the evolution of rhizobial symbioses.</title>
        <authorList>
            <person name="Young N.D."/>
            <person name="Debelle F."/>
            <person name="Oldroyd G.E."/>
            <person name="Geurts R."/>
            <person name="Cannon S.B."/>
            <person name="Udvardi M.K."/>
            <person name="Benedito V.A."/>
            <person name="Mayer K.F."/>
            <person name="Gouzy J."/>
            <person name="Schoof H."/>
            <person name="Van de Peer Y."/>
            <person name="Proost S."/>
            <person name="Cook D.R."/>
            <person name="Meyers B.C."/>
            <person name="Spannagl M."/>
            <person name="Cheung F."/>
            <person name="De Mita S."/>
            <person name="Krishnakumar V."/>
            <person name="Gundlach H."/>
            <person name="Zhou S."/>
            <person name="Mudge J."/>
            <person name="Bharti A.K."/>
            <person name="Murray J.D."/>
            <person name="Naoumkina M.A."/>
            <person name="Rosen B."/>
            <person name="Silverstein K.A."/>
            <person name="Tang H."/>
            <person name="Rombauts S."/>
            <person name="Zhao P.X."/>
            <person name="Zhou P."/>
            <person name="Barbe V."/>
            <person name="Bardou P."/>
            <person name="Bechner M."/>
            <person name="Bellec A."/>
            <person name="Berger A."/>
            <person name="Berges H."/>
            <person name="Bidwell S."/>
            <person name="Bisseling T."/>
            <person name="Choisne N."/>
            <person name="Couloux A."/>
            <person name="Denny R."/>
            <person name="Deshpande S."/>
            <person name="Dai X."/>
            <person name="Doyle J.J."/>
            <person name="Dudez A.M."/>
            <person name="Farmer A.D."/>
            <person name="Fouteau S."/>
            <person name="Franken C."/>
            <person name="Gibelin C."/>
            <person name="Gish J."/>
            <person name="Goldstein S."/>
            <person name="Gonzalez A.J."/>
            <person name="Green P.J."/>
            <person name="Hallab A."/>
            <person name="Hartog M."/>
            <person name="Hua A."/>
            <person name="Humphray S.J."/>
            <person name="Jeong D.H."/>
            <person name="Jing Y."/>
            <person name="Jocker A."/>
            <person name="Kenton S.M."/>
            <person name="Kim D.J."/>
            <person name="Klee K."/>
            <person name="Lai H."/>
            <person name="Lang C."/>
            <person name="Lin S."/>
            <person name="Macmil S.L."/>
            <person name="Magdelenat G."/>
            <person name="Matthews L."/>
            <person name="McCorrison J."/>
            <person name="Monaghan E.L."/>
            <person name="Mun J.H."/>
            <person name="Najar F.Z."/>
            <person name="Nicholson C."/>
            <person name="Noirot C."/>
            <person name="O'Bleness M."/>
            <person name="Paule C.R."/>
            <person name="Poulain J."/>
            <person name="Prion F."/>
            <person name="Qin B."/>
            <person name="Qu C."/>
            <person name="Retzel E.F."/>
            <person name="Riddle C."/>
            <person name="Sallet E."/>
            <person name="Samain S."/>
            <person name="Samson N."/>
            <person name="Sanders I."/>
            <person name="Saurat O."/>
            <person name="Scarpelli C."/>
            <person name="Schiex T."/>
            <person name="Segurens B."/>
            <person name="Severin A.J."/>
            <person name="Sherrier D.J."/>
            <person name="Shi R."/>
            <person name="Sims S."/>
            <person name="Singer S.R."/>
            <person name="Sinharoy S."/>
            <person name="Sterck L."/>
            <person name="Viollet A."/>
            <person name="Wang B.B."/>
            <person name="Wang K."/>
            <person name="Wang M."/>
            <person name="Wang X."/>
            <person name="Warfsmann J."/>
            <person name="Weissenbach J."/>
            <person name="White D.D."/>
            <person name="White J.D."/>
            <person name="Wiley G.B."/>
            <person name="Wincker P."/>
            <person name="Xing Y."/>
            <person name="Yang L."/>
            <person name="Yao Z."/>
            <person name="Ying F."/>
            <person name="Zhai J."/>
            <person name="Zhou L."/>
            <person name="Zuber A."/>
            <person name="Denarie J."/>
            <person name="Dixon R.A."/>
            <person name="May G.D."/>
            <person name="Schwartz D.C."/>
            <person name="Rogers J."/>
            <person name="Quetier F."/>
            <person name="Town C.D."/>
            <person name="Roe B.A."/>
        </authorList>
    </citation>
    <scope>NUCLEOTIDE SEQUENCE [LARGE SCALE GENOMIC DNA]</scope>
    <source>
        <strain evidence="5">A17</strain>
        <strain evidence="6 7">cv. Jemalong A17</strain>
    </source>
</reference>